<gene>
    <name evidence="1" type="ORF">EVAR_95659_1</name>
</gene>
<dbReference type="Proteomes" id="UP000299102">
    <property type="component" value="Unassembled WGS sequence"/>
</dbReference>
<evidence type="ECO:0000313" key="1">
    <source>
        <dbReference type="EMBL" id="GBP38910.1"/>
    </source>
</evidence>
<evidence type="ECO:0000313" key="2">
    <source>
        <dbReference type="Proteomes" id="UP000299102"/>
    </source>
</evidence>
<accession>A0A4C1VK30</accession>
<comment type="caution">
    <text evidence="1">The sequence shown here is derived from an EMBL/GenBank/DDBJ whole genome shotgun (WGS) entry which is preliminary data.</text>
</comment>
<organism evidence="1 2">
    <name type="scientific">Eumeta variegata</name>
    <name type="common">Bagworm moth</name>
    <name type="synonym">Eumeta japonica</name>
    <dbReference type="NCBI Taxonomy" id="151549"/>
    <lineage>
        <taxon>Eukaryota</taxon>
        <taxon>Metazoa</taxon>
        <taxon>Ecdysozoa</taxon>
        <taxon>Arthropoda</taxon>
        <taxon>Hexapoda</taxon>
        <taxon>Insecta</taxon>
        <taxon>Pterygota</taxon>
        <taxon>Neoptera</taxon>
        <taxon>Endopterygota</taxon>
        <taxon>Lepidoptera</taxon>
        <taxon>Glossata</taxon>
        <taxon>Ditrysia</taxon>
        <taxon>Tineoidea</taxon>
        <taxon>Psychidae</taxon>
        <taxon>Oiketicinae</taxon>
        <taxon>Eumeta</taxon>
    </lineage>
</organism>
<dbReference type="EMBL" id="BGZK01000356">
    <property type="protein sequence ID" value="GBP38910.1"/>
    <property type="molecule type" value="Genomic_DNA"/>
</dbReference>
<dbReference type="AlphaFoldDB" id="A0A4C1VK30"/>
<protein>
    <submittedName>
        <fullName evidence="1">Uncharacterized protein</fullName>
    </submittedName>
</protein>
<keyword evidence="2" id="KW-1185">Reference proteome</keyword>
<proteinExistence type="predicted"/>
<name>A0A4C1VK30_EUMVA</name>
<sequence>MNFLAAETRALWCPIRARVEFIKRNITLTASVRLRVRREEVATAAHGYSHPYRSRQCDADLFDRNRIFDRGEVGSDNARSVYYTDLEREGRGVIREEKAVEVKRELLRESVGPHAYRRVYVRKEPSKVFM</sequence>
<reference evidence="1 2" key="1">
    <citation type="journal article" date="2019" name="Commun. Biol.">
        <title>The bagworm genome reveals a unique fibroin gene that provides high tensile strength.</title>
        <authorList>
            <person name="Kono N."/>
            <person name="Nakamura H."/>
            <person name="Ohtoshi R."/>
            <person name="Tomita M."/>
            <person name="Numata K."/>
            <person name="Arakawa K."/>
        </authorList>
    </citation>
    <scope>NUCLEOTIDE SEQUENCE [LARGE SCALE GENOMIC DNA]</scope>
</reference>